<evidence type="ECO:0000313" key="1">
    <source>
        <dbReference type="EMBL" id="PBK79803.1"/>
    </source>
</evidence>
<sequence>MATEDTKHEINTILQHVANKHEKKIDVIKQLAFNQTRHHYQCAISLQDAKVSWKMKQEKDRERPKTLAKIQALVKDAIEMENWSKEI</sequence>
<evidence type="ECO:0000313" key="2">
    <source>
        <dbReference type="Proteomes" id="UP000217790"/>
    </source>
</evidence>
<keyword evidence="2" id="KW-1185">Reference proteome</keyword>
<reference evidence="2" key="1">
    <citation type="journal article" date="2017" name="Nat. Ecol. Evol.">
        <title>Genome expansion and lineage-specific genetic innovations in the forest pathogenic fungi Armillaria.</title>
        <authorList>
            <person name="Sipos G."/>
            <person name="Prasanna A.N."/>
            <person name="Walter M.C."/>
            <person name="O'Connor E."/>
            <person name="Balint B."/>
            <person name="Krizsan K."/>
            <person name="Kiss B."/>
            <person name="Hess J."/>
            <person name="Varga T."/>
            <person name="Slot J."/>
            <person name="Riley R."/>
            <person name="Boka B."/>
            <person name="Rigling D."/>
            <person name="Barry K."/>
            <person name="Lee J."/>
            <person name="Mihaltcheva S."/>
            <person name="LaButti K."/>
            <person name="Lipzen A."/>
            <person name="Waldron R."/>
            <person name="Moloney N.M."/>
            <person name="Sperisen C."/>
            <person name="Kredics L."/>
            <person name="Vagvoelgyi C."/>
            <person name="Patrignani A."/>
            <person name="Fitzpatrick D."/>
            <person name="Nagy I."/>
            <person name="Doyle S."/>
            <person name="Anderson J.B."/>
            <person name="Grigoriev I.V."/>
            <person name="Gueldener U."/>
            <person name="Muensterkoetter M."/>
            <person name="Nagy L.G."/>
        </authorList>
    </citation>
    <scope>NUCLEOTIDE SEQUENCE [LARGE SCALE GENOMIC DNA]</scope>
    <source>
        <strain evidence="2">Ar21-2</strain>
    </source>
</reference>
<dbReference type="AlphaFoldDB" id="A0A2H3CUL2"/>
<dbReference type="InParanoid" id="A0A2H3CUL2"/>
<proteinExistence type="predicted"/>
<organism evidence="1 2">
    <name type="scientific">Armillaria gallica</name>
    <name type="common">Bulbous honey fungus</name>
    <name type="synonym">Armillaria bulbosa</name>
    <dbReference type="NCBI Taxonomy" id="47427"/>
    <lineage>
        <taxon>Eukaryota</taxon>
        <taxon>Fungi</taxon>
        <taxon>Dikarya</taxon>
        <taxon>Basidiomycota</taxon>
        <taxon>Agaricomycotina</taxon>
        <taxon>Agaricomycetes</taxon>
        <taxon>Agaricomycetidae</taxon>
        <taxon>Agaricales</taxon>
        <taxon>Marasmiineae</taxon>
        <taxon>Physalacriaceae</taxon>
        <taxon>Armillaria</taxon>
    </lineage>
</organism>
<name>A0A2H3CUL2_ARMGA</name>
<protein>
    <submittedName>
        <fullName evidence="1">Uncharacterized protein</fullName>
    </submittedName>
</protein>
<accession>A0A2H3CUL2</accession>
<dbReference type="STRING" id="47427.A0A2H3CUL2"/>
<dbReference type="OrthoDB" id="2896961at2759"/>
<dbReference type="EMBL" id="KZ293759">
    <property type="protein sequence ID" value="PBK79803.1"/>
    <property type="molecule type" value="Genomic_DNA"/>
</dbReference>
<dbReference type="Proteomes" id="UP000217790">
    <property type="component" value="Unassembled WGS sequence"/>
</dbReference>
<gene>
    <name evidence="1" type="ORF">ARMGADRAFT_1092774</name>
</gene>